<dbReference type="GeneID" id="112451801"/>
<sequence length="144" mass="17406">MKGPKIDNRSEEEKNEYYGPIDGVRPIDYREGTYQIFMRCMCLSTENNGEILYVERSDSRRRLCEECYDREFQPGNFEEVTGWHSICSPLHGIDIDTKVNCYFCNQELMWLRPSHQCRDCLEEYVRNRVDFEIMEFQRKNFEIK</sequence>
<dbReference type="OrthoDB" id="7617248at2759"/>
<feature type="non-terminal residue" evidence="2">
    <location>
        <position position="144"/>
    </location>
</feature>
<dbReference type="Proteomes" id="UP000504618">
    <property type="component" value="Unplaced"/>
</dbReference>
<reference evidence="2" key="1">
    <citation type="submission" date="2025-08" db="UniProtKB">
        <authorList>
            <consortium name="RefSeq"/>
        </authorList>
    </citation>
    <scope>IDENTIFICATION</scope>
    <source>
        <tissue evidence="2">Whole body</tissue>
    </source>
</reference>
<keyword evidence="1" id="KW-1185">Reference proteome</keyword>
<name>A0A6J1PD46_9HYME</name>
<accession>A0A6J1PD46</accession>
<proteinExistence type="predicted"/>
<protein>
    <submittedName>
        <fullName evidence="2">Uncharacterized protein LOC112451801</fullName>
    </submittedName>
</protein>
<dbReference type="AlphaFoldDB" id="A0A6J1PD46"/>
<evidence type="ECO:0000313" key="1">
    <source>
        <dbReference type="Proteomes" id="UP000504618"/>
    </source>
</evidence>
<gene>
    <name evidence="2" type="primary">LOC112451801</name>
</gene>
<dbReference type="RefSeq" id="XP_024867449.1">
    <property type="nucleotide sequence ID" value="XM_025011681.1"/>
</dbReference>
<organism evidence="1 2">
    <name type="scientific">Temnothorax curvispinosus</name>
    <dbReference type="NCBI Taxonomy" id="300111"/>
    <lineage>
        <taxon>Eukaryota</taxon>
        <taxon>Metazoa</taxon>
        <taxon>Ecdysozoa</taxon>
        <taxon>Arthropoda</taxon>
        <taxon>Hexapoda</taxon>
        <taxon>Insecta</taxon>
        <taxon>Pterygota</taxon>
        <taxon>Neoptera</taxon>
        <taxon>Endopterygota</taxon>
        <taxon>Hymenoptera</taxon>
        <taxon>Apocrita</taxon>
        <taxon>Aculeata</taxon>
        <taxon>Formicoidea</taxon>
        <taxon>Formicidae</taxon>
        <taxon>Myrmicinae</taxon>
        <taxon>Temnothorax</taxon>
    </lineage>
</organism>
<evidence type="ECO:0000313" key="2">
    <source>
        <dbReference type="RefSeq" id="XP_024867449.1"/>
    </source>
</evidence>